<feature type="region of interest" description="Disordered" evidence="1">
    <location>
        <begin position="382"/>
        <end position="446"/>
    </location>
</feature>
<evidence type="ECO:0000313" key="5">
    <source>
        <dbReference type="Proteomes" id="UP001197093"/>
    </source>
</evidence>
<accession>A0AAD4HZI3</accession>
<feature type="compositionally biased region" description="Pro residues" evidence="1">
    <location>
        <begin position="428"/>
        <end position="445"/>
    </location>
</feature>
<comment type="caution">
    <text evidence="4">The sequence shown here is derived from an EMBL/GenBank/DDBJ whole genome shotgun (WGS) entry which is preliminary data.</text>
</comment>
<sequence>MRIDTSLAILASLGGAAAFWRMECRGQVGLARIDPLINPGAVSSHAHAIHGSSGFNEAATYEDLINGDCTSCAVAQDKSAYWAPTLYFRHDNGTYEAVQQVGGMLAYYFLNKDLKDTNKKITAFPNNFRMIAGDSTRRNYSVAGLDYTQPDPPKSDWGNLGQTNQHDLAQRALGFNCLDYSGAAEPSLFRHYLPDKAFLDANCKDGVRFELSFPSCWNGKDTSSPDHKSHVAYPDTVLNGNCPEGFDVKLPGLFFETIWATNAFVGVPGEFVISNGDVLGFGYHGDFISGWDADFLQAAVEQCTASSGMVQDCPLFTILNEDEQRKCKMPTPPMIASEKLAGVIGDALPGGVAIQYGPGPAIGNPAPSLAIAAAAPSEAASADAPSVDAPSVDAPAPTSAEEFTGLPGGVFQEAPTSTPEVNAQAEPSPEPTPTPTPTPSDPPVPAGYELLRTDYVTNGNVVSKIVVIETVEYVMLATETVTVTATFGAENARRELHHLHRHNHRSH</sequence>
<keyword evidence="2" id="KW-0732">Signal</keyword>
<feature type="domain" description="DUF1996" evidence="3">
    <location>
        <begin position="34"/>
        <end position="291"/>
    </location>
</feature>
<feature type="chain" id="PRO_5041910715" description="DUF1996 domain-containing protein" evidence="2">
    <location>
        <begin position="19"/>
        <end position="507"/>
    </location>
</feature>
<protein>
    <recommendedName>
        <fullName evidence="3">DUF1996 domain-containing protein</fullName>
    </recommendedName>
</protein>
<evidence type="ECO:0000313" key="4">
    <source>
        <dbReference type="EMBL" id="KAG7288901.1"/>
    </source>
</evidence>
<dbReference type="PANTHER" id="PTHR43662:SF7">
    <property type="entry name" value="DUF1996 DOMAIN-CONTAINING PROTEIN"/>
    <property type="match status" value="1"/>
</dbReference>
<feature type="compositionally biased region" description="Low complexity" evidence="1">
    <location>
        <begin position="382"/>
        <end position="400"/>
    </location>
</feature>
<proteinExistence type="predicted"/>
<dbReference type="Pfam" id="PF09362">
    <property type="entry name" value="DUF1996"/>
    <property type="match status" value="1"/>
</dbReference>
<evidence type="ECO:0000259" key="3">
    <source>
        <dbReference type="Pfam" id="PF09362"/>
    </source>
</evidence>
<name>A0AAD4HZI3_9PEZI</name>
<dbReference type="Proteomes" id="UP001197093">
    <property type="component" value="Unassembled WGS sequence"/>
</dbReference>
<evidence type="ECO:0000256" key="1">
    <source>
        <dbReference type="SAM" id="MobiDB-lite"/>
    </source>
</evidence>
<dbReference type="PANTHER" id="PTHR43662">
    <property type="match status" value="1"/>
</dbReference>
<dbReference type="InterPro" id="IPR018535">
    <property type="entry name" value="DUF1996"/>
</dbReference>
<gene>
    <name evidence="4" type="ORF">NEMBOFW57_005261</name>
</gene>
<feature type="signal peptide" evidence="2">
    <location>
        <begin position="1"/>
        <end position="18"/>
    </location>
</feature>
<keyword evidence="5" id="KW-1185">Reference proteome</keyword>
<dbReference type="EMBL" id="JAHCVI010000002">
    <property type="protein sequence ID" value="KAG7288901.1"/>
    <property type="molecule type" value="Genomic_DNA"/>
</dbReference>
<evidence type="ECO:0000256" key="2">
    <source>
        <dbReference type="SAM" id="SignalP"/>
    </source>
</evidence>
<reference evidence="4" key="1">
    <citation type="submission" date="2023-02" db="EMBL/GenBank/DDBJ databases">
        <authorList>
            <person name="Palmer J.M."/>
        </authorList>
    </citation>
    <scope>NUCLEOTIDE SEQUENCE</scope>
    <source>
        <strain evidence="4">FW57</strain>
    </source>
</reference>
<dbReference type="AlphaFoldDB" id="A0AAD4HZI3"/>
<organism evidence="4 5">
    <name type="scientific">Staphylotrichum longicolle</name>
    <dbReference type="NCBI Taxonomy" id="669026"/>
    <lineage>
        <taxon>Eukaryota</taxon>
        <taxon>Fungi</taxon>
        <taxon>Dikarya</taxon>
        <taxon>Ascomycota</taxon>
        <taxon>Pezizomycotina</taxon>
        <taxon>Sordariomycetes</taxon>
        <taxon>Sordariomycetidae</taxon>
        <taxon>Sordariales</taxon>
        <taxon>Chaetomiaceae</taxon>
        <taxon>Staphylotrichum</taxon>
    </lineage>
</organism>